<evidence type="ECO:0000256" key="8">
    <source>
        <dbReference type="ARBA" id="ARBA00023098"/>
    </source>
</evidence>
<keyword evidence="14" id="KW-1185">Reference proteome</keyword>
<dbReference type="InterPro" id="IPR002347">
    <property type="entry name" value="SDR_fam"/>
</dbReference>
<dbReference type="Gene3D" id="3.40.50.720">
    <property type="entry name" value="NAD(P)-binding Rossmann-like Domain"/>
    <property type="match status" value="1"/>
</dbReference>
<evidence type="ECO:0000256" key="1">
    <source>
        <dbReference type="ARBA" id="ARBA00004240"/>
    </source>
</evidence>
<evidence type="ECO:0000256" key="7">
    <source>
        <dbReference type="ARBA" id="ARBA00023002"/>
    </source>
</evidence>
<dbReference type="PANTHER" id="PTHR43550">
    <property type="entry name" value="3-KETODIHYDROSPHINGOSINE REDUCTASE"/>
    <property type="match status" value="1"/>
</dbReference>
<dbReference type="EC" id="1.1.1.102" evidence="9"/>
<organism evidence="13 14">
    <name type="scientific">Lunasporangiospora selenospora</name>
    <dbReference type="NCBI Taxonomy" id="979761"/>
    <lineage>
        <taxon>Eukaryota</taxon>
        <taxon>Fungi</taxon>
        <taxon>Fungi incertae sedis</taxon>
        <taxon>Mucoromycota</taxon>
        <taxon>Mortierellomycotina</taxon>
        <taxon>Mortierellomycetes</taxon>
        <taxon>Mortierellales</taxon>
        <taxon>Mortierellaceae</taxon>
        <taxon>Lunasporangiospora</taxon>
    </lineage>
</organism>
<keyword evidence="5" id="KW-0521">NADP</keyword>
<evidence type="ECO:0000256" key="2">
    <source>
        <dbReference type="ARBA" id="ARBA00004760"/>
    </source>
</evidence>
<comment type="pathway">
    <text evidence="2">Lipid metabolism; sphingolipid metabolism.</text>
</comment>
<comment type="pathway">
    <text evidence="3">Sphingolipid metabolism.</text>
</comment>
<dbReference type="InterPro" id="IPR045022">
    <property type="entry name" value="KDSR-like"/>
</dbReference>
<gene>
    <name evidence="13" type="primary">TSC10</name>
    <name evidence="13" type="ORF">BGW38_003237</name>
</gene>
<evidence type="ECO:0000256" key="11">
    <source>
        <dbReference type="ARBA" id="ARBA00048930"/>
    </source>
</evidence>
<dbReference type="GO" id="GO:0005789">
    <property type="term" value="C:endoplasmic reticulum membrane"/>
    <property type="evidence" value="ECO:0007669"/>
    <property type="project" value="TreeGrafter"/>
</dbReference>
<dbReference type="GO" id="GO:0047560">
    <property type="term" value="F:3-dehydrosphinganine reductase activity"/>
    <property type="evidence" value="ECO:0007669"/>
    <property type="project" value="UniProtKB-EC"/>
</dbReference>
<evidence type="ECO:0000256" key="9">
    <source>
        <dbReference type="ARBA" id="ARBA00026112"/>
    </source>
</evidence>
<keyword evidence="8" id="KW-0443">Lipid metabolism</keyword>
<evidence type="ECO:0000256" key="4">
    <source>
        <dbReference type="ARBA" id="ARBA00022824"/>
    </source>
</evidence>
<comment type="caution">
    <text evidence="13">The sequence shown here is derived from an EMBL/GenBank/DDBJ whole genome shotgun (WGS) entry which is preliminary data.</text>
</comment>
<evidence type="ECO:0000313" key="14">
    <source>
        <dbReference type="Proteomes" id="UP000780801"/>
    </source>
</evidence>
<dbReference type="GO" id="GO:0030148">
    <property type="term" value="P:sphingolipid biosynthetic process"/>
    <property type="evidence" value="ECO:0007669"/>
    <property type="project" value="InterPro"/>
</dbReference>
<keyword evidence="4" id="KW-0256">Endoplasmic reticulum</keyword>
<dbReference type="GO" id="GO:0006666">
    <property type="term" value="P:3-keto-sphinganine metabolic process"/>
    <property type="evidence" value="ECO:0007669"/>
    <property type="project" value="InterPro"/>
</dbReference>
<evidence type="ECO:0000256" key="3">
    <source>
        <dbReference type="ARBA" id="ARBA00004991"/>
    </source>
</evidence>
<evidence type="ECO:0000256" key="10">
    <source>
        <dbReference type="ARBA" id="ARBA00044737"/>
    </source>
</evidence>
<dbReference type="AlphaFoldDB" id="A0A9P6G0H9"/>
<dbReference type="FunFam" id="3.40.50.720:FF:000468">
    <property type="entry name" value="Short-chain dehydrogenase, putative"/>
    <property type="match status" value="1"/>
</dbReference>
<proteinExistence type="predicted"/>
<dbReference type="Pfam" id="PF00106">
    <property type="entry name" value="adh_short"/>
    <property type="match status" value="1"/>
</dbReference>
<evidence type="ECO:0000313" key="13">
    <source>
        <dbReference type="EMBL" id="KAF9585247.1"/>
    </source>
</evidence>
<dbReference type="EMBL" id="JAABOA010000221">
    <property type="protein sequence ID" value="KAF9585247.1"/>
    <property type="molecule type" value="Genomic_DNA"/>
</dbReference>
<comment type="catalytic activity">
    <reaction evidence="11">
        <text>sphinganine + NADP(+) = 3-oxosphinganine + NADPH + H(+)</text>
        <dbReference type="Rhea" id="RHEA:22640"/>
        <dbReference type="ChEBI" id="CHEBI:15378"/>
        <dbReference type="ChEBI" id="CHEBI:57783"/>
        <dbReference type="ChEBI" id="CHEBI:57817"/>
        <dbReference type="ChEBI" id="CHEBI:58299"/>
        <dbReference type="ChEBI" id="CHEBI:58349"/>
        <dbReference type="EC" id="1.1.1.102"/>
    </reaction>
    <physiologicalReaction direction="right-to-left" evidence="11">
        <dbReference type="Rhea" id="RHEA:22642"/>
    </physiologicalReaction>
</comment>
<keyword evidence="12" id="KW-0812">Transmembrane</keyword>
<keyword evidence="7" id="KW-0560">Oxidoreductase</keyword>
<dbReference type="PRINTS" id="PR00081">
    <property type="entry name" value="GDHRDH"/>
</dbReference>
<evidence type="ECO:0000256" key="6">
    <source>
        <dbReference type="ARBA" id="ARBA00022919"/>
    </source>
</evidence>
<dbReference type="InterPro" id="IPR036291">
    <property type="entry name" value="NAD(P)-bd_dom_sf"/>
</dbReference>
<comment type="function">
    <text evidence="10">Catalyzes the reduction of 3'-oxosphinganine (3-ketodihydrosphingosine/KDS) to sphinganine (dihydrosphingosine/DHS), the second step of de novo sphingolipid biosynthesis.</text>
</comment>
<keyword evidence="12" id="KW-1133">Transmembrane helix</keyword>
<comment type="subcellular location">
    <subcellularLocation>
        <location evidence="1">Endoplasmic reticulum</location>
    </subcellularLocation>
</comment>
<evidence type="ECO:0000256" key="5">
    <source>
        <dbReference type="ARBA" id="ARBA00022857"/>
    </source>
</evidence>
<reference evidence="13" key="1">
    <citation type="journal article" date="2020" name="Fungal Divers.">
        <title>Resolving the Mortierellaceae phylogeny through synthesis of multi-gene phylogenetics and phylogenomics.</title>
        <authorList>
            <person name="Vandepol N."/>
            <person name="Liber J."/>
            <person name="Desiro A."/>
            <person name="Na H."/>
            <person name="Kennedy M."/>
            <person name="Barry K."/>
            <person name="Grigoriev I.V."/>
            <person name="Miller A.N."/>
            <person name="O'Donnell K."/>
            <person name="Stajich J.E."/>
            <person name="Bonito G."/>
        </authorList>
    </citation>
    <scope>NUCLEOTIDE SEQUENCE</scope>
    <source>
        <strain evidence="13">KOD1015</strain>
    </source>
</reference>
<dbReference type="Proteomes" id="UP000780801">
    <property type="component" value="Unassembled WGS sequence"/>
</dbReference>
<protein>
    <recommendedName>
        <fullName evidence="9">3-dehydrosphinganine reductase</fullName>
        <ecNumber evidence="9">1.1.1.102</ecNumber>
    </recommendedName>
</protein>
<sequence>MSICANLFLALLASIGITPLYNLIKGSQFNPKGKHVYVTGGSIGLGRAVAIDLAKKGANVTIVARNEGPLKETIELMKKAAAARKEQLVQTFHYVSADVTDKTQAIRALDEAASAHGGQVPEIIITCAGSAIPKLFVEATTDEFEHQMKLNYFGTLYTVHEGVKRMVDANIKGTVVFVSSAMGLIGFAGYTPYSPTKFAVRGLAENLRNELMLYGIKTHIYYPGNMFTPGFENENKVKPLVTREIEGSGGLTPEDACKGMMKGLRKGYFSITTDFDTSFLRVSSKGVTPMNNVGLDYILHIFAPAGAAQFMWECNYKVQNFGKKMLKKEL</sequence>
<keyword evidence="12" id="KW-0472">Membrane</keyword>
<dbReference type="OrthoDB" id="10267115at2759"/>
<name>A0A9P6G0H9_9FUNG</name>
<accession>A0A9P6G0H9</accession>
<keyword evidence="6" id="KW-0746">Sphingolipid metabolism</keyword>
<evidence type="ECO:0000256" key="12">
    <source>
        <dbReference type="SAM" id="Phobius"/>
    </source>
</evidence>
<feature type="transmembrane region" description="Helical" evidence="12">
    <location>
        <begin position="6"/>
        <end position="24"/>
    </location>
</feature>
<dbReference type="SUPFAM" id="SSF51735">
    <property type="entry name" value="NAD(P)-binding Rossmann-fold domains"/>
    <property type="match status" value="1"/>
</dbReference>
<dbReference type="PANTHER" id="PTHR43550:SF3">
    <property type="entry name" value="3-KETODIHYDROSPHINGOSINE REDUCTASE"/>
    <property type="match status" value="1"/>
</dbReference>
<dbReference type="CDD" id="cd08939">
    <property type="entry name" value="KDSR-like_SDR_c"/>
    <property type="match status" value="1"/>
</dbReference>